<gene>
    <name evidence="9" type="ORF">X975_10550</name>
</gene>
<feature type="non-terminal residue" evidence="9">
    <location>
        <position position="257"/>
    </location>
</feature>
<evidence type="ECO:0000256" key="1">
    <source>
        <dbReference type="ARBA" id="ARBA00003993"/>
    </source>
</evidence>
<dbReference type="GO" id="GO:0043022">
    <property type="term" value="F:ribosome binding"/>
    <property type="evidence" value="ECO:0007669"/>
    <property type="project" value="TreeGrafter"/>
</dbReference>
<feature type="compositionally biased region" description="Basic and acidic residues" evidence="7">
    <location>
        <begin position="173"/>
        <end position="187"/>
    </location>
</feature>
<evidence type="ECO:0000256" key="2">
    <source>
        <dbReference type="ARBA" id="ARBA00022540"/>
    </source>
</evidence>
<dbReference type="InterPro" id="IPR011387">
    <property type="entry name" value="TIF2A"/>
</dbReference>
<dbReference type="AlphaFoldDB" id="A0A087SWH1"/>
<dbReference type="EMBL" id="KK112263">
    <property type="protein sequence ID" value="KFM57210.1"/>
    <property type="molecule type" value="Genomic_DNA"/>
</dbReference>
<feature type="coiled-coil region" evidence="6">
    <location>
        <begin position="210"/>
        <end position="255"/>
    </location>
</feature>
<feature type="compositionally biased region" description="Polar residues" evidence="7">
    <location>
        <begin position="148"/>
        <end position="161"/>
    </location>
</feature>
<organism evidence="9 10">
    <name type="scientific">Stegodyphus mimosarum</name>
    <name type="common">African social velvet spider</name>
    <dbReference type="NCBI Taxonomy" id="407821"/>
    <lineage>
        <taxon>Eukaryota</taxon>
        <taxon>Metazoa</taxon>
        <taxon>Ecdysozoa</taxon>
        <taxon>Arthropoda</taxon>
        <taxon>Chelicerata</taxon>
        <taxon>Arachnida</taxon>
        <taxon>Araneae</taxon>
        <taxon>Araneomorphae</taxon>
        <taxon>Entelegynae</taxon>
        <taxon>Eresoidea</taxon>
        <taxon>Eresidae</taxon>
        <taxon>Stegodyphus</taxon>
    </lineage>
</organism>
<evidence type="ECO:0000313" key="9">
    <source>
        <dbReference type="EMBL" id="KFM57210.1"/>
    </source>
</evidence>
<feature type="compositionally biased region" description="Basic residues" evidence="7">
    <location>
        <begin position="162"/>
        <end position="172"/>
    </location>
</feature>
<feature type="compositionally biased region" description="Basic and acidic residues" evidence="7">
    <location>
        <begin position="195"/>
        <end position="207"/>
    </location>
</feature>
<dbReference type="GO" id="GO:0000049">
    <property type="term" value="F:tRNA binding"/>
    <property type="evidence" value="ECO:0007669"/>
    <property type="project" value="TreeGrafter"/>
</dbReference>
<dbReference type="PANTHER" id="PTHR13227">
    <property type="entry name" value="EUKARYOTIC TRANSLATION INITIATION FACTOR 2A"/>
    <property type="match status" value="1"/>
</dbReference>
<keyword evidence="5" id="KW-0648">Protein biosynthesis</keyword>
<evidence type="ECO:0000256" key="5">
    <source>
        <dbReference type="ARBA" id="ARBA00022917"/>
    </source>
</evidence>
<evidence type="ECO:0000256" key="4">
    <source>
        <dbReference type="ARBA" id="ARBA00022737"/>
    </source>
</evidence>
<evidence type="ECO:0000256" key="7">
    <source>
        <dbReference type="SAM" id="MobiDB-lite"/>
    </source>
</evidence>
<dbReference type="Proteomes" id="UP000054359">
    <property type="component" value="Unassembled WGS sequence"/>
</dbReference>
<dbReference type="InterPro" id="IPR013979">
    <property type="entry name" value="TIF_beta_prop-like"/>
</dbReference>
<evidence type="ECO:0000259" key="8">
    <source>
        <dbReference type="Pfam" id="PF08662"/>
    </source>
</evidence>
<dbReference type="OMA" id="NERCEPI"/>
<feature type="region of interest" description="Disordered" evidence="7">
    <location>
        <begin position="142"/>
        <end position="207"/>
    </location>
</feature>
<keyword evidence="4" id="KW-0677">Repeat</keyword>
<keyword evidence="6" id="KW-0175">Coiled coil</keyword>
<dbReference type="STRING" id="407821.A0A087SWH1"/>
<reference evidence="9 10" key="1">
    <citation type="submission" date="2013-11" db="EMBL/GenBank/DDBJ databases">
        <title>Genome sequencing of Stegodyphus mimosarum.</title>
        <authorList>
            <person name="Bechsgaard J."/>
        </authorList>
    </citation>
    <scope>NUCLEOTIDE SEQUENCE [LARGE SCALE GENOMIC DNA]</scope>
</reference>
<dbReference type="PANTHER" id="PTHR13227:SF0">
    <property type="entry name" value="EUKARYOTIC TRANSLATION INITIATION FACTOR 2A"/>
    <property type="match status" value="1"/>
</dbReference>
<feature type="domain" description="Translation initiation factor beta propellor-like" evidence="8">
    <location>
        <begin position="11"/>
        <end position="91"/>
    </location>
</feature>
<evidence type="ECO:0000256" key="3">
    <source>
        <dbReference type="ARBA" id="ARBA00022574"/>
    </source>
</evidence>
<accession>A0A087SWH1</accession>
<dbReference type="GO" id="GO:0003729">
    <property type="term" value="F:mRNA binding"/>
    <property type="evidence" value="ECO:0007669"/>
    <property type="project" value="TreeGrafter"/>
</dbReference>
<keyword evidence="2 9" id="KW-0396">Initiation factor</keyword>
<protein>
    <submittedName>
        <fullName evidence="9">Eukaryotic translation initiation factor 2A</fullName>
    </submittedName>
</protein>
<dbReference type="Pfam" id="PF08662">
    <property type="entry name" value="eIF2A"/>
    <property type="match status" value="1"/>
</dbReference>
<comment type="function">
    <text evidence="1">Functions in the early steps of protein synthesis of a small number of specific mRNAs. Acts by directing the binding of methionyl-tRNAi to 40S ribosomal subunits. In contrast to the eIF-2 complex, it binds methionyl-tRNAi to 40S subunits in a codon-dependent manner, whereas the eIF-2 complex binds methionyl-tRNAi to 40S subunits in a GTP-dependent manner.</text>
</comment>
<proteinExistence type="predicted"/>
<dbReference type="GO" id="GO:0022627">
    <property type="term" value="C:cytosolic small ribosomal subunit"/>
    <property type="evidence" value="ECO:0007669"/>
    <property type="project" value="TreeGrafter"/>
</dbReference>
<keyword evidence="10" id="KW-1185">Reference proteome</keyword>
<dbReference type="GO" id="GO:0003743">
    <property type="term" value="F:translation initiation factor activity"/>
    <property type="evidence" value="ECO:0007669"/>
    <property type="project" value="UniProtKB-KW"/>
</dbReference>
<dbReference type="SUPFAM" id="SSF50960">
    <property type="entry name" value="TolB, C-terminal domain"/>
    <property type="match status" value="1"/>
</dbReference>
<evidence type="ECO:0000256" key="6">
    <source>
        <dbReference type="SAM" id="Coils"/>
    </source>
</evidence>
<name>A0A087SWH1_STEMI</name>
<sequence length="257" mass="29321">MKSITHHIRLSLSGFGNLQGQIEVWDLKLKKQISKFQATDSTLLEWSYDGEFILTATTSPRLRIGNGYRIWHYTGSLLQEIILDTYEELYDIRWKPVPEGTYIGKPTIYTPVPGIKSKFAQVSKEVYRPPGAQGKPASFKLHEEEQPKISSSDASNVQLSKNQKKNLARKAKKELEKSFESHVKSKPEPTAQNEKYSRELTGDPEKDKKIRALLKKLDQIEKLKEDQQAGKSLELNQLEKIKKAGELEAELAKLQLN</sequence>
<evidence type="ECO:0000313" key="10">
    <source>
        <dbReference type="Proteomes" id="UP000054359"/>
    </source>
</evidence>
<keyword evidence="3" id="KW-0853">WD repeat</keyword>
<dbReference type="OrthoDB" id="2194683at2759"/>